<dbReference type="Proteomes" id="UP000663852">
    <property type="component" value="Unassembled WGS sequence"/>
</dbReference>
<accession>A0A816DMZ4</accession>
<reference evidence="3" key="1">
    <citation type="submission" date="2021-02" db="EMBL/GenBank/DDBJ databases">
        <authorList>
            <person name="Nowell W R."/>
        </authorList>
    </citation>
    <scope>NUCLEOTIDE SEQUENCE</scope>
</reference>
<gene>
    <name evidence="2" type="ORF">EDS130_LOCUS41064</name>
    <name evidence="3" type="ORF">XAT740_LOCUS52318</name>
</gene>
<dbReference type="Proteomes" id="UP000663828">
    <property type="component" value="Unassembled WGS sequence"/>
</dbReference>
<organism evidence="3 4">
    <name type="scientific">Adineta ricciae</name>
    <name type="common">Rotifer</name>
    <dbReference type="NCBI Taxonomy" id="249248"/>
    <lineage>
        <taxon>Eukaryota</taxon>
        <taxon>Metazoa</taxon>
        <taxon>Spiralia</taxon>
        <taxon>Gnathifera</taxon>
        <taxon>Rotifera</taxon>
        <taxon>Eurotatoria</taxon>
        <taxon>Bdelloidea</taxon>
        <taxon>Adinetida</taxon>
        <taxon>Adinetidae</taxon>
        <taxon>Adineta</taxon>
    </lineage>
</organism>
<name>A0A816DMZ4_ADIRI</name>
<dbReference type="AlphaFoldDB" id="A0A816DMZ4"/>
<evidence type="ECO:0000313" key="3">
    <source>
        <dbReference type="EMBL" id="CAF1635047.1"/>
    </source>
</evidence>
<sequence length="366" mass="41751">MAPHDDVEIQLALQHAKKKKMHRLLKNQIQRRKSRLKYHSSAYSCSPTVMAQSLTKHISSVNLTPSCGQPVLQDNLSQTSPTNNNTEDEKTSKSSNSPRSVDTYFNLDNIVYSETVYDLNLHPYTMTSCLSFSKQLIQLMRKSNISKSNANRFVKLIQSALPQPNILPKSYSAMLDSLSVENLFVKRVVCIKCKADLRAKSASCLPCSRDNERHLAFIFDSVQETVFTRVYNRLKSVIDTYQTIFTKNEADNKTNDLVFNNNYQFLRGCTNRPLMSLLLHLDGIDLDRSGTLHLWILSCSILELPPSIRTERQNNVVLSLWVSKEYPDINLWLDRCFGQLVNLKAKGIVKLRNQSKVCFLPGVLLM</sequence>
<proteinExistence type="predicted"/>
<feature type="region of interest" description="Disordered" evidence="1">
    <location>
        <begin position="69"/>
        <end position="100"/>
    </location>
</feature>
<protein>
    <submittedName>
        <fullName evidence="3">Uncharacterized protein</fullName>
    </submittedName>
</protein>
<dbReference type="EMBL" id="CAJNOR010008588">
    <property type="protein sequence ID" value="CAF1635047.1"/>
    <property type="molecule type" value="Genomic_DNA"/>
</dbReference>
<dbReference type="OrthoDB" id="10066637at2759"/>
<comment type="caution">
    <text evidence="3">The sequence shown here is derived from an EMBL/GenBank/DDBJ whole genome shotgun (WGS) entry which is preliminary data.</text>
</comment>
<evidence type="ECO:0000313" key="2">
    <source>
        <dbReference type="EMBL" id="CAF1475211.1"/>
    </source>
</evidence>
<dbReference type="EMBL" id="CAJNOJ010000521">
    <property type="protein sequence ID" value="CAF1475211.1"/>
    <property type="molecule type" value="Genomic_DNA"/>
</dbReference>
<evidence type="ECO:0000313" key="4">
    <source>
        <dbReference type="Proteomes" id="UP000663828"/>
    </source>
</evidence>
<keyword evidence="4" id="KW-1185">Reference proteome</keyword>
<evidence type="ECO:0000256" key="1">
    <source>
        <dbReference type="SAM" id="MobiDB-lite"/>
    </source>
</evidence>
<feature type="compositionally biased region" description="Polar residues" evidence="1">
    <location>
        <begin position="69"/>
        <end position="85"/>
    </location>
</feature>